<dbReference type="Proteomes" id="UP000831607">
    <property type="component" value="Chromosome"/>
</dbReference>
<dbReference type="Gene3D" id="1.25.40.10">
    <property type="entry name" value="Tetratricopeptide repeat domain"/>
    <property type="match status" value="2"/>
</dbReference>
<feature type="coiled-coil region" evidence="4">
    <location>
        <begin position="431"/>
        <end position="461"/>
    </location>
</feature>
<gene>
    <name evidence="6" type="ORF">DHf2319_02285</name>
</gene>
<dbReference type="SUPFAM" id="SSF48452">
    <property type="entry name" value="TPR-like"/>
    <property type="match status" value="2"/>
</dbReference>
<keyword evidence="4" id="KW-0175">Coiled coil</keyword>
<protein>
    <submittedName>
        <fullName evidence="6">Tetratricopeptide repeat protein</fullName>
    </submittedName>
</protein>
<evidence type="ECO:0000256" key="5">
    <source>
        <dbReference type="SAM" id="SignalP"/>
    </source>
</evidence>
<dbReference type="PANTHER" id="PTHR45586:SF1">
    <property type="entry name" value="LIPOPOLYSACCHARIDE ASSEMBLY PROTEIN B"/>
    <property type="match status" value="1"/>
</dbReference>
<keyword evidence="2 3" id="KW-0802">TPR repeat</keyword>
<dbReference type="Pfam" id="PF13181">
    <property type="entry name" value="TPR_8"/>
    <property type="match status" value="1"/>
</dbReference>
<dbReference type="InterPro" id="IPR019734">
    <property type="entry name" value="TPR_rpt"/>
</dbReference>
<dbReference type="PROSITE" id="PS50005">
    <property type="entry name" value="TPR"/>
    <property type="match status" value="3"/>
</dbReference>
<evidence type="ECO:0000313" key="6">
    <source>
        <dbReference type="EMBL" id="UOD50778.1"/>
    </source>
</evidence>
<dbReference type="Pfam" id="PF13424">
    <property type="entry name" value="TPR_12"/>
    <property type="match status" value="1"/>
</dbReference>
<feature type="repeat" description="TPR" evidence="3">
    <location>
        <begin position="207"/>
        <end position="240"/>
    </location>
</feature>
<feature type="repeat" description="TPR" evidence="3">
    <location>
        <begin position="459"/>
        <end position="492"/>
    </location>
</feature>
<evidence type="ECO:0000256" key="3">
    <source>
        <dbReference type="PROSITE-ProRule" id="PRU00339"/>
    </source>
</evidence>
<reference evidence="6 7" key="1">
    <citation type="submission" date="2020-11" db="EMBL/GenBank/DDBJ databases">
        <title>Algicoccus daihaiensis sp.nov., isolated from Daihai Lake in Inner Mongolia.</title>
        <authorList>
            <person name="Kai J."/>
        </authorList>
    </citation>
    <scope>NUCLEOTIDE SEQUENCE [LARGE SCALE GENOMIC DNA]</scope>
    <source>
        <strain evidence="7">f23</strain>
    </source>
</reference>
<evidence type="ECO:0000256" key="2">
    <source>
        <dbReference type="ARBA" id="ARBA00022803"/>
    </source>
</evidence>
<dbReference type="PANTHER" id="PTHR45586">
    <property type="entry name" value="TPR REPEAT-CONTAINING PROTEIN PA4667"/>
    <property type="match status" value="1"/>
</dbReference>
<proteinExistence type="predicted"/>
<dbReference type="EMBL" id="CP063982">
    <property type="protein sequence ID" value="UOD50778.1"/>
    <property type="molecule type" value="Genomic_DNA"/>
</dbReference>
<dbReference type="InterPro" id="IPR051012">
    <property type="entry name" value="CellSynth/LPSAsmb/PSIAsmb"/>
</dbReference>
<dbReference type="InterPro" id="IPR011990">
    <property type="entry name" value="TPR-like_helical_dom_sf"/>
</dbReference>
<organism evidence="6 7">
    <name type="scientific">Orrella daihaiensis</name>
    <dbReference type="NCBI Taxonomy" id="2782176"/>
    <lineage>
        <taxon>Bacteria</taxon>
        <taxon>Pseudomonadati</taxon>
        <taxon>Pseudomonadota</taxon>
        <taxon>Betaproteobacteria</taxon>
        <taxon>Burkholderiales</taxon>
        <taxon>Alcaligenaceae</taxon>
        <taxon>Orrella</taxon>
    </lineage>
</organism>
<evidence type="ECO:0000256" key="1">
    <source>
        <dbReference type="ARBA" id="ARBA00022737"/>
    </source>
</evidence>
<sequence length="608" mass="67084">MSKVLRFRQLVLVVLASLSGTACAQELPRVAQSEGHPPIQAVPQGRVTSTADRITLNAGDLPHVALSADILYKFLASEIAVQRGAILPAANTTLELARETADPRLAKRAVELYAAIGDVQGALQAAEVWVLNAPADENAQSTKLALSAAAGKTDGLAQALARQVQASADKTEALSRVINVLRRMQDRQRALELLEETIDLAKVKGTLASYMALADMAQSAGDYERALAEAQKALRLKPDSEDAAMRVLDYGMPVDAVAVIDQARKFARAYPKARQLRLMLAGQLAETGDVQGALDELELMSAQYPEDFDLLFVRAQLAYQDNRLSESRALLLQYVDVQAQRQDAIASGASDAAAALADAYQLLARIAQDQNDPDQAIAWLGRIEEPSARYSARLRQASIRAQQGRVDEAVAMIDAAHPIDQDEQLIGVLTMSQILRDAQRIEQAIERLQQADQEIVDSIEIKYELGMLLERQKQYSAMERYLRQVIELDPGYAHAYNALGYSLADRNVRLDEAYDLIYRAHQILPEDPYILDSMGWIKFRQGDNAQAEKYLRQAFEVKPEAEIAAHLGEVLWVMGNQAKAREIWREGMALDSNNPTLKQTLDRFGVSQ</sequence>
<feature type="signal peptide" evidence="5">
    <location>
        <begin position="1"/>
        <end position="24"/>
    </location>
</feature>
<dbReference type="Pfam" id="PF13432">
    <property type="entry name" value="TPR_16"/>
    <property type="match status" value="2"/>
</dbReference>
<keyword evidence="5" id="KW-0732">Signal</keyword>
<dbReference type="PROSITE" id="PS51257">
    <property type="entry name" value="PROKAR_LIPOPROTEIN"/>
    <property type="match status" value="1"/>
</dbReference>
<accession>A0ABY4ALF6</accession>
<keyword evidence="1" id="KW-0677">Repeat</keyword>
<feature type="coiled-coil region" evidence="4">
    <location>
        <begin position="184"/>
        <end position="233"/>
    </location>
</feature>
<evidence type="ECO:0000313" key="7">
    <source>
        <dbReference type="Proteomes" id="UP000831607"/>
    </source>
</evidence>
<feature type="repeat" description="TPR" evidence="3">
    <location>
        <begin position="528"/>
        <end position="561"/>
    </location>
</feature>
<name>A0ABY4ALF6_9BURK</name>
<keyword evidence="7" id="KW-1185">Reference proteome</keyword>
<dbReference type="SMART" id="SM00028">
    <property type="entry name" value="TPR"/>
    <property type="match status" value="7"/>
</dbReference>
<evidence type="ECO:0000256" key="4">
    <source>
        <dbReference type="SAM" id="Coils"/>
    </source>
</evidence>
<feature type="chain" id="PRO_5046093073" evidence="5">
    <location>
        <begin position="25"/>
        <end position="608"/>
    </location>
</feature>